<evidence type="ECO:0000313" key="6">
    <source>
        <dbReference type="Proteomes" id="UP000033109"/>
    </source>
</evidence>
<dbReference type="InterPro" id="IPR032812">
    <property type="entry name" value="SbsA_Ig"/>
</dbReference>
<dbReference type="GO" id="GO:0030246">
    <property type="term" value="F:carbohydrate binding"/>
    <property type="evidence" value="ECO:0007669"/>
    <property type="project" value="InterPro"/>
</dbReference>
<evidence type="ECO:0000259" key="3">
    <source>
        <dbReference type="Pfam" id="PF13205"/>
    </source>
</evidence>
<dbReference type="STRING" id="400092.PKOR_06355"/>
<gene>
    <name evidence="5" type="ORF">PKOR_06355</name>
</gene>
<reference evidence="5 6" key="1">
    <citation type="journal article" date="2015" name="Sci. Rep.">
        <title>Unraveling adaptation of Pontibacter korlensis to radiation and infertility in desert through complete genome and comparative transcriptomic analysis.</title>
        <authorList>
            <person name="Dai J."/>
            <person name="Dai W."/>
            <person name="Qiu C."/>
            <person name="Yang Z."/>
            <person name="Zhang Y."/>
            <person name="Zhou M."/>
            <person name="Zhang L."/>
            <person name="Fang C."/>
            <person name="Gao Q."/>
            <person name="Yang Q."/>
            <person name="Li X."/>
            <person name="Wang Z."/>
            <person name="Wang Z."/>
            <person name="Jia Z."/>
            <person name="Chen X."/>
        </authorList>
    </citation>
    <scope>NUCLEOTIDE SEQUENCE [LARGE SCALE GENOMIC DNA]</scope>
    <source>
        <strain evidence="5 6">X14-1T</strain>
    </source>
</reference>
<sequence length="536" mass="59945">MKLLRALISAGIVAGVAACATQSPPDGGPKDEVPPKLIRSTPKDQQLNVDTRTIILEFDEEVQQNTLNKELLITPNINNPYKVITNKTTMTLEFEKPLEDSTTYTFNFRQGITDITEKNKAQNLRLSFSTGSFIDSSRVSGTVVNLLKQTPEKEALVLLYRADDTLSVRKNRPYYLTNTDAQGNFSMQNVKEGNYRMYALVDKNNNSFYDSEEERIAYIAKPITVTPTTDSVRLQTVRIDTKKPILLTRGKFIDRFIASYNEGLQQFTAMPVAGKDTLTSRVSVDGKAVELFKTDNFNGGKTILAAVDSSGNITSDTLDIVFEGKIANTVKGAALRVMNNGQNGGYRVGQEVVVELQTPVRITGKAPLKLMADSVVVQELQYPEQISLDRTNTELRFNLPNINNRIRQVNVVLDTTAIQPLQGEPLSLPQLQIAVAEGKGTGTLSGSINTTYPSYTLQLLTSEYKLVEERRAGKNYRFRNIAPGNYYLRVLIDENNNGKWEKADPNFEKQPEPVYLYPELVEIRANWEVENLDLSF</sequence>
<dbReference type="Proteomes" id="UP000033109">
    <property type="component" value="Chromosome"/>
</dbReference>
<keyword evidence="1 2" id="KW-0732">Signal</keyword>
<name>A0A0E3ZEC7_9BACT</name>
<feature type="signal peptide" evidence="2">
    <location>
        <begin position="1"/>
        <end position="20"/>
    </location>
</feature>
<protein>
    <recommendedName>
        <fullName evidence="7">SbsA Ig-like domain-containing protein</fullName>
    </recommendedName>
</protein>
<evidence type="ECO:0008006" key="7">
    <source>
        <dbReference type="Google" id="ProtNLM"/>
    </source>
</evidence>
<dbReference type="PROSITE" id="PS51257">
    <property type="entry name" value="PROKAR_LIPOPROTEIN"/>
    <property type="match status" value="1"/>
</dbReference>
<dbReference type="Pfam" id="PF14686">
    <property type="entry name" value="fn3_3"/>
    <property type="match status" value="1"/>
</dbReference>
<dbReference type="Pfam" id="PF13205">
    <property type="entry name" value="Big_5"/>
    <property type="match status" value="1"/>
</dbReference>
<organism evidence="5 6">
    <name type="scientific">Pontibacter korlensis</name>
    <dbReference type="NCBI Taxonomy" id="400092"/>
    <lineage>
        <taxon>Bacteria</taxon>
        <taxon>Pseudomonadati</taxon>
        <taxon>Bacteroidota</taxon>
        <taxon>Cytophagia</taxon>
        <taxon>Cytophagales</taxon>
        <taxon>Hymenobacteraceae</taxon>
        <taxon>Pontibacter</taxon>
    </lineage>
</organism>
<feature type="domain" description="Rhamnogalacturonan lyase" evidence="4">
    <location>
        <begin position="165"/>
        <end position="202"/>
    </location>
</feature>
<evidence type="ECO:0000259" key="4">
    <source>
        <dbReference type="Pfam" id="PF14686"/>
    </source>
</evidence>
<dbReference type="InterPro" id="IPR013784">
    <property type="entry name" value="Carb-bd-like_fold"/>
</dbReference>
<accession>A0A0E3ZEC7</accession>
<keyword evidence="6" id="KW-1185">Reference proteome</keyword>
<dbReference type="EMBL" id="CP009621">
    <property type="protein sequence ID" value="AKD02815.1"/>
    <property type="molecule type" value="Genomic_DNA"/>
</dbReference>
<evidence type="ECO:0000313" key="5">
    <source>
        <dbReference type="EMBL" id="AKD02815.1"/>
    </source>
</evidence>
<feature type="chain" id="PRO_5002416689" description="SbsA Ig-like domain-containing protein" evidence="2">
    <location>
        <begin position="21"/>
        <end position="536"/>
    </location>
</feature>
<dbReference type="RefSeq" id="WP_046309782.1">
    <property type="nucleotide sequence ID" value="NZ_CBCSCY010000001.1"/>
</dbReference>
<dbReference type="PATRIC" id="fig|400092.3.peg.1416"/>
<dbReference type="SUPFAM" id="SSF49452">
    <property type="entry name" value="Starch-binding domain-like"/>
    <property type="match status" value="1"/>
</dbReference>
<dbReference type="AlphaFoldDB" id="A0A0E3ZEC7"/>
<dbReference type="OrthoDB" id="9809989at2"/>
<proteinExistence type="predicted"/>
<feature type="domain" description="SbsA Ig-like" evidence="3">
    <location>
        <begin position="31"/>
        <end position="130"/>
    </location>
</feature>
<evidence type="ECO:0000256" key="1">
    <source>
        <dbReference type="ARBA" id="ARBA00022729"/>
    </source>
</evidence>
<dbReference type="KEGG" id="pko:PKOR_06355"/>
<evidence type="ECO:0000256" key="2">
    <source>
        <dbReference type="SAM" id="SignalP"/>
    </source>
</evidence>
<dbReference type="InterPro" id="IPR029413">
    <property type="entry name" value="RG-lyase_II"/>
</dbReference>
<dbReference type="HOGENOM" id="CLU_014237_0_0_10"/>